<keyword evidence="9" id="KW-0175">Coiled coil</keyword>
<dbReference type="InterPro" id="IPR027328">
    <property type="entry name" value="MAPRE"/>
</dbReference>
<dbReference type="InterPro" id="IPR036133">
    <property type="entry name" value="EB1_C_sf"/>
</dbReference>
<keyword evidence="8" id="KW-0131">Cell cycle</keyword>
<dbReference type="AlphaFoldDB" id="L7K098"/>
<dbReference type="SUPFAM" id="SSF140612">
    <property type="entry name" value="EB1 dimerisation domain-like"/>
    <property type="match status" value="1"/>
</dbReference>
<feature type="domain" description="Calponin-homology (CH)" evidence="10">
    <location>
        <begin position="75"/>
        <end position="176"/>
    </location>
</feature>
<comment type="subcellular location">
    <subcellularLocation>
        <location evidence="1">Cytoplasm</location>
        <location evidence="1">Cytoskeleton</location>
    </subcellularLocation>
</comment>
<proteinExistence type="inferred from homology"/>
<dbReference type="InterPro" id="IPR004953">
    <property type="entry name" value="EB1_C"/>
</dbReference>
<accession>L7K098</accession>
<dbReference type="OrthoDB" id="2119228at2759"/>
<keyword evidence="6" id="KW-0498">Mitosis</keyword>
<keyword evidence="7" id="KW-0206">Cytoskeleton</keyword>
<sequence length="375" mass="44301">VFLKNAISKTRYLQFDTSNINRYNIHLYYFNCGYFYPLAERKIPRYFIRDLFHYSLHIYPCFVSMSTNYHKIQPPTTKSQLILFLSTVLNHSIPSIESLGSGVVYAQLLYKLYPDFPIRSINENPKTEQERFNNLKIVQRYLVKMNIVVVFPVEKMVGCRLQDNLEVAQWMVKHYFEVCYKEQKKVGSEKTSNVLIDCNNDKRRSSNSIEHTKEVKNKKHDRKRCYSGHENVYDQVKKEQSQLTNEVKHGHELGTKKCPDIITEISLNDQNSPTKLHIDSDISHHTVRKKIGAIRVREPVNNINTRTKDDTVHEDCRIQLESAEQKLKMAGEFIVQLEEERNFYYEKLLEIEKIVTLNNWENSKDTVLDILKKKR</sequence>
<evidence type="ECO:0000256" key="8">
    <source>
        <dbReference type="ARBA" id="ARBA00023306"/>
    </source>
</evidence>
<dbReference type="Pfam" id="PF03271">
    <property type="entry name" value="EB1"/>
    <property type="match status" value="1"/>
</dbReference>
<dbReference type="GO" id="GO:0051301">
    <property type="term" value="P:cell division"/>
    <property type="evidence" value="ECO:0007669"/>
    <property type="project" value="UniProtKB-KW"/>
</dbReference>
<dbReference type="Proteomes" id="UP000011185">
    <property type="component" value="Unassembled WGS sequence"/>
</dbReference>
<evidence type="ECO:0000256" key="1">
    <source>
        <dbReference type="ARBA" id="ARBA00004245"/>
    </source>
</evidence>
<dbReference type="EMBL" id="JH993812">
    <property type="protein sequence ID" value="ELQ76821.1"/>
    <property type="molecule type" value="Genomic_DNA"/>
</dbReference>
<evidence type="ECO:0000256" key="9">
    <source>
        <dbReference type="SAM" id="Coils"/>
    </source>
</evidence>
<dbReference type="PROSITE" id="PS50021">
    <property type="entry name" value="CH"/>
    <property type="match status" value="1"/>
</dbReference>
<dbReference type="HOGENOM" id="CLU_077755_0_0_1"/>
<dbReference type="Gene3D" id="1.10.418.10">
    <property type="entry name" value="Calponin-like domain"/>
    <property type="match status" value="1"/>
</dbReference>
<evidence type="ECO:0000256" key="6">
    <source>
        <dbReference type="ARBA" id="ARBA00022776"/>
    </source>
</evidence>
<organism evidence="11 12">
    <name type="scientific">Trachipleistophora hominis</name>
    <name type="common">Microsporidian parasite</name>
    <dbReference type="NCBI Taxonomy" id="72359"/>
    <lineage>
        <taxon>Eukaryota</taxon>
        <taxon>Fungi</taxon>
        <taxon>Fungi incertae sedis</taxon>
        <taxon>Microsporidia</taxon>
        <taxon>Pleistophoridae</taxon>
        <taxon>Trachipleistophora</taxon>
    </lineage>
</organism>
<dbReference type="VEuPathDB" id="MicrosporidiaDB:THOM_0175"/>
<evidence type="ECO:0000259" key="10">
    <source>
        <dbReference type="PROSITE" id="PS50021"/>
    </source>
</evidence>
<evidence type="ECO:0000256" key="2">
    <source>
        <dbReference type="ARBA" id="ARBA00010729"/>
    </source>
</evidence>
<evidence type="ECO:0000256" key="7">
    <source>
        <dbReference type="ARBA" id="ARBA00023212"/>
    </source>
</evidence>
<evidence type="ECO:0000256" key="5">
    <source>
        <dbReference type="ARBA" id="ARBA00022701"/>
    </source>
</evidence>
<dbReference type="OMA" id="NINTRTR"/>
<dbReference type="GO" id="GO:0008017">
    <property type="term" value="F:microtubule binding"/>
    <property type="evidence" value="ECO:0007669"/>
    <property type="project" value="InterPro"/>
</dbReference>
<evidence type="ECO:0000256" key="3">
    <source>
        <dbReference type="ARBA" id="ARBA00022490"/>
    </source>
</evidence>
<dbReference type="STRING" id="72359.L7K098"/>
<comment type="similarity">
    <text evidence="2">Belongs to the MAPRE family.</text>
</comment>
<evidence type="ECO:0000313" key="12">
    <source>
        <dbReference type="Proteomes" id="UP000011185"/>
    </source>
</evidence>
<gene>
    <name evidence="11" type="ORF">THOM_0175</name>
</gene>
<feature type="coiled-coil region" evidence="9">
    <location>
        <begin position="320"/>
        <end position="354"/>
    </location>
</feature>
<evidence type="ECO:0000313" key="11">
    <source>
        <dbReference type="EMBL" id="ELQ76821.1"/>
    </source>
</evidence>
<evidence type="ECO:0000256" key="4">
    <source>
        <dbReference type="ARBA" id="ARBA00022618"/>
    </source>
</evidence>
<dbReference type="Gene3D" id="1.20.5.1430">
    <property type="match status" value="1"/>
</dbReference>
<dbReference type="PANTHER" id="PTHR10623">
    <property type="entry name" value="MICROTUBULE-ASSOCIATED PROTEIN RP/EB FAMILY MEMBER"/>
    <property type="match status" value="1"/>
</dbReference>
<keyword evidence="5" id="KW-0493">Microtubule</keyword>
<keyword evidence="3" id="KW-0963">Cytoplasm</keyword>
<dbReference type="InterPro" id="IPR036872">
    <property type="entry name" value="CH_dom_sf"/>
</dbReference>
<dbReference type="InterPro" id="IPR001715">
    <property type="entry name" value="CH_dom"/>
</dbReference>
<keyword evidence="4" id="KW-0132">Cell division</keyword>
<protein>
    <submittedName>
        <fullName evidence="11">Microtubule-binding protein involved in cell cycle control</fullName>
    </submittedName>
</protein>
<dbReference type="GO" id="GO:0005874">
    <property type="term" value="C:microtubule"/>
    <property type="evidence" value="ECO:0007669"/>
    <property type="project" value="UniProtKB-KW"/>
</dbReference>
<dbReference type="InParanoid" id="L7K098"/>
<name>L7K098_TRAHO</name>
<reference evidence="11 12" key="1">
    <citation type="journal article" date="2012" name="PLoS Pathog.">
        <title>The genome of the obligate intracellular parasite Trachipleistophora hominis: new insights into microsporidian genome dynamics and reductive evolution.</title>
        <authorList>
            <person name="Heinz E."/>
            <person name="Williams T.A."/>
            <person name="Nakjang S."/>
            <person name="Noel C.J."/>
            <person name="Swan D.C."/>
            <person name="Goldberg A.V."/>
            <person name="Harris S.R."/>
            <person name="Weinmaier T."/>
            <person name="Markert S."/>
            <person name="Becher D."/>
            <person name="Bernhardt J."/>
            <person name="Dagan T."/>
            <person name="Hacker C."/>
            <person name="Lucocq J.M."/>
            <person name="Schweder T."/>
            <person name="Rattei T."/>
            <person name="Hall N."/>
            <person name="Hirt R.P."/>
            <person name="Embley T.M."/>
        </authorList>
    </citation>
    <scope>NUCLEOTIDE SEQUENCE [LARGE SCALE GENOMIC DNA]</scope>
</reference>
<keyword evidence="12" id="KW-1185">Reference proteome</keyword>
<feature type="non-terminal residue" evidence="11">
    <location>
        <position position="1"/>
    </location>
</feature>
<dbReference type="SUPFAM" id="SSF47576">
    <property type="entry name" value="Calponin-homology domain, CH-domain"/>
    <property type="match status" value="1"/>
</dbReference>